<feature type="compositionally biased region" description="Basic and acidic residues" evidence="1">
    <location>
        <begin position="108"/>
        <end position="123"/>
    </location>
</feature>
<accession>A0A368K0B1</accession>
<dbReference type="EMBL" id="QOZG01000007">
    <property type="protein sequence ID" value="RCS22604.1"/>
    <property type="molecule type" value="Genomic_DNA"/>
</dbReference>
<reference evidence="4 5" key="1">
    <citation type="submission" date="2018-07" db="EMBL/GenBank/DDBJ databases">
        <title>The draft genome of Phyllobacterium salinisoli.</title>
        <authorList>
            <person name="Liu L."/>
            <person name="Li L."/>
            <person name="Zhang X."/>
            <person name="Liang L."/>
        </authorList>
    </citation>
    <scope>NUCLEOTIDE SEQUENCE [LARGE SCALE GENOMIC DNA]</scope>
    <source>
        <strain evidence="4 5">LLAN61</strain>
    </source>
</reference>
<sequence>MPERLDSFAPSILTFAGFIFSAIIGSSRRNWPVRSRDLGGLIKTLSLLRFIDDEHYRWRILIQLNRGKSRHRLPPAPRCRPLRRDFRRQNTVELGEGHQGAAQRRKFRDPETDRTSIQASRDR</sequence>
<feature type="region of interest" description="Disordered" evidence="1">
    <location>
        <begin position="72"/>
        <end position="123"/>
    </location>
</feature>
<dbReference type="AlphaFoldDB" id="A0A368K0B1"/>
<keyword evidence="5" id="KW-1185">Reference proteome</keyword>
<evidence type="ECO:0000313" key="5">
    <source>
        <dbReference type="Proteomes" id="UP000253420"/>
    </source>
</evidence>
<evidence type="ECO:0000313" key="4">
    <source>
        <dbReference type="EMBL" id="RCS22604.1"/>
    </source>
</evidence>
<keyword evidence="2" id="KW-0472">Membrane</keyword>
<dbReference type="Proteomes" id="UP000253420">
    <property type="component" value="Unassembled WGS sequence"/>
</dbReference>
<evidence type="ECO:0000256" key="2">
    <source>
        <dbReference type="SAM" id="Phobius"/>
    </source>
</evidence>
<evidence type="ECO:0000259" key="3">
    <source>
        <dbReference type="Pfam" id="PF01526"/>
    </source>
</evidence>
<protein>
    <recommendedName>
        <fullName evidence="3">Tn3 transposase DDE domain-containing protein</fullName>
    </recommendedName>
</protein>
<gene>
    <name evidence="4" type="ORF">DUT91_17115</name>
</gene>
<keyword evidence="2" id="KW-0812">Transmembrane</keyword>
<name>A0A368K0B1_9HYPH</name>
<dbReference type="GO" id="GO:0006313">
    <property type="term" value="P:DNA transposition"/>
    <property type="evidence" value="ECO:0007669"/>
    <property type="project" value="InterPro"/>
</dbReference>
<proteinExistence type="predicted"/>
<dbReference type="Pfam" id="PF01526">
    <property type="entry name" value="DDE_Tnp_Tn3"/>
    <property type="match status" value="1"/>
</dbReference>
<feature type="transmembrane region" description="Helical" evidence="2">
    <location>
        <begin position="7"/>
        <end position="26"/>
    </location>
</feature>
<dbReference type="InterPro" id="IPR002513">
    <property type="entry name" value="Tn3_Tnp_DDE_dom"/>
</dbReference>
<keyword evidence="2" id="KW-1133">Transmembrane helix</keyword>
<evidence type="ECO:0000256" key="1">
    <source>
        <dbReference type="SAM" id="MobiDB-lite"/>
    </source>
</evidence>
<feature type="domain" description="Tn3 transposase DDE" evidence="3">
    <location>
        <begin position="36"/>
        <end position="73"/>
    </location>
</feature>
<organism evidence="4 5">
    <name type="scientific">Phyllobacterium salinisoli</name>
    <dbReference type="NCBI Taxonomy" id="1899321"/>
    <lineage>
        <taxon>Bacteria</taxon>
        <taxon>Pseudomonadati</taxon>
        <taxon>Pseudomonadota</taxon>
        <taxon>Alphaproteobacteria</taxon>
        <taxon>Hyphomicrobiales</taxon>
        <taxon>Phyllobacteriaceae</taxon>
        <taxon>Phyllobacterium</taxon>
    </lineage>
</organism>
<dbReference type="GO" id="GO:0004803">
    <property type="term" value="F:transposase activity"/>
    <property type="evidence" value="ECO:0007669"/>
    <property type="project" value="InterPro"/>
</dbReference>
<comment type="caution">
    <text evidence="4">The sequence shown here is derived from an EMBL/GenBank/DDBJ whole genome shotgun (WGS) entry which is preliminary data.</text>
</comment>